<comment type="caution">
    <text evidence="2">The sequence shown here is derived from an EMBL/GenBank/DDBJ whole genome shotgun (WGS) entry which is preliminary data.</text>
</comment>
<dbReference type="InterPro" id="IPR038732">
    <property type="entry name" value="HpyO/CreE_NAD-binding"/>
</dbReference>
<dbReference type="SUPFAM" id="SSF51905">
    <property type="entry name" value="FAD/NAD(P)-binding domain"/>
    <property type="match status" value="2"/>
</dbReference>
<proteinExistence type="predicted"/>
<dbReference type="InterPro" id="IPR036188">
    <property type="entry name" value="FAD/NAD-bd_sf"/>
</dbReference>
<dbReference type="OrthoDB" id="370110at2"/>
<dbReference type="Proteomes" id="UP000218238">
    <property type="component" value="Unassembled WGS sequence"/>
</dbReference>
<evidence type="ECO:0000259" key="1">
    <source>
        <dbReference type="Pfam" id="PF13454"/>
    </source>
</evidence>
<dbReference type="PANTHER" id="PTHR38663:SF1">
    <property type="entry name" value="L-ORNITHINE N(5)-MONOOXYGENASE"/>
    <property type="match status" value="1"/>
</dbReference>
<accession>A0A2A2TLB1</accession>
<keyword evidence="3" id="KW-1185">Reference proteome</keyword>
<dbReference type="Pfam" id="PF13454">
    <property type="entry name" value="NAD_binding_9"/>
    <property type="match status" value="1"/>
</dbReference>
<protein>
    <submittedName>
        <fullName evidence="2">FAD-dependent oxidoreductase</fullName>
    </submittedName>
</protein>
<sequence length="410" mass="45859">METVGLQLPDKINLAVIGAGPHALTLVTHLLKKHPKIRGRFVVFDPSGKWMSRWQQQFAAFNIPHLRSPAVHHPDPNRFALRKFAESRSSELFPPYDLPGTKLFEDLCADVISRWDLNDRVIPLAVTRIQPVANHFRLWFDDGQSTIARRVVLATGNANLQIPNWVEEIESEYPQDRLCHSSKIDLRSLQLAGEKVLIVGGGLTSGHLAVGAISKDAKVHLMIRRQLQEKLFDAEPGWLGPKYLKGFFAESDLEKRLAMIQQARNGGSVTPAMGMQLRREVRNGNLTIDENCQVVKLEWLGNNWLVECSDGNIHEFNRIWLSTGTKFDVTTEPLLEEVFAAYPIPVIKGLPVLDTYLRWHGCELFIMGGFAALQIGPTARNLSGALMACEKIVPAIAKPSFVPIETNNVS</sequence>
<gene>
    <name evidence="2" type="ORF">CK510_07705</name>
</gene>
<dbReference type="PANTHER" id="PTHR38663">
    <property type="match status" value="1"/>
</dbReference>
<feature type="domain" description="FAD-dependent urate hydroxylase HpyO/Asp monooxygenase CreE-like FAD/NAD(P)-binding" evidence="1">
    <location>
        <begin position="15"/>
        <end position="157"/>
    </location>
</feature>
<dbReference type="EMBL" id="NTFS01000058">
    <property type="protein sequence ID" value="PAX58391.1"/>
    <property type="molecule type" value="Genomic_DNA"/>
</dbReference>
<organism evidence="2 3">
    <name type="scientific">Brunnivagina elsteri CCALA 953</name>
    <dbReference type="NCBI Taxonomy" id="987040"/>
    <lineage>
        <taxon>Bacteria</taxon>
        <taxon>Bacillati</taxon>
        <taxon>Cyanobacteriota</taxon>
        <taxon>Cyanophyceae</taxon>
        <taxon>Nostocales</taxon>
        <taxon>Calotrichaceae</taxon>
        <taxon>Brunnivagina</taxon>
    </lineage>
</organism>
<name>A0A2A2TLB1_9CYAN</name>
<reference evidence="2 3" key="1">
    <citation type="submission" date="2017-08" db="EMBL/GenBank/DDBJ databases">
        <title>Draft genome sequence of filamentous cyanobacterium Calothrix elsteri CCALA 953.</title>
        <authorList>
            <person name="Gagunashvili A.N."/>
            <person name="Elster J."/>
            <person name="Andresson O.S."/>
        </authorList>
    </citation>
    <scope>NUCLEOTIDE SEQUENCE [LARGE SCALE GENOMIC DNA]</scope>
    <source>
        <strain evidence="2 3">CCALA 953</strain>
    </source>
</reference>
<evidence type="ECO:0000313" key="3">
    <source>
        <dbReference type="Proteomes" id="UP000218238"/>
    </source>
</evidence>
<dbReference type="Gene3D" id="3.50.50.60">
    <property type="entry name" value="FAD/NAD(P)-binding domain"/>
    <property type="match status" value="1"/>
</dbReference>
<dbReference type="PRINTS" id="PR00368">
    <property type="entry name" value="FADPNR"/>
</dbReference>
<dbReference type="RefSeq" id="WP_095721146.1">
    <property type="nucleotide sequence ID" value="NZ_NTFS01000058.1"/>
</dbReference>
<evidence type="ECO:0000313" key="2">
    <source>
        <dbReference type="EMBL" id="PAX58391.1"/>
    </source>
</evidence>
<dbReference type="AlphaFoldDB" id="A0A2A2TLB1"/>